<sequence length="291" mass="32012">MRFGIVILPEQRWSTASRRWRHAEELGFDHAWTYDHLAWRSLADGPWFGTVPTLTAAALATSRIRLGTMVTSPNFRHPVAYARELLSLDDISNGRFTLGVGAGGGGFDATILGHDPLPPAQRAARFAEFVELLDRLLTEDHVTYQGEYYRAADARTLPGCVQQPRPPFVIAANGPKTMRLVARFGTGWVTVGPSERDDTEKWWRGVAQLSARLDDVLVAHGRDPSELERYLGLDSAGPALASVEHFAEAAGRAAGLGFTDVYVHWPRPEGVHAADERVLEKVAADIIPALR</sequence>
<evidence type="ECO:0000259" key="5">
    <source>
        <dbReference type="Pfam" id="PF00296"/>
    </source>
</evidence>
<gene>
    <name evidence="6" type="ORF">GCM10012275_18780</name>
</gene>
<keyword evidence="7" id="KW-1185">Reference proteome</keyword>
<dbReference type="PANTHER" id="PTHR42847">
    <property type="entry name" value="ALKANESULFONATE MONOOXYGENASE"/>
    <property type="match status" value="1"/>
</dbReference>
<dbReference type="GO" id="GO:0008726">
    <property type="term" value="F:alkanesulfonate monooxygenase activity"/>
    <property type="evidence" value="ECO:0007669"/>
    <property type="project" value="TreeGrafter"/>
</dbReference>
<evidence type="ECO:0000256" key="1">
    <source>
        <dbReference type="ARBA" id="ARBA00022630"/>
    </source>
</evidence>
<dbReference type="InterPro" id="IPR050172">
    <property type="entry name" value="SsuD_RutA_monooxygenase"/>
</dbReference>
<dbReference type="EMBL" id="BMMK01000006">
    <property type="protein sequence ID" value="GGM47965.1"/>
    <property type="molecule type" value="Genomic_DNA"/>
</dbReference>
<name>A0A8J3CCZ7_9PSEU</name>
<dbReference type="SUPFAM" id="SSF51679">
    <property type="entry name" value="Bacterial luciferase-like"/>
    <property type="match status" value="1"/>
</dbReference>
<comment type="caution">
    <text evidence="6">The sequence shown here is derived from an EMBL/GenBank/DDBJ whole genome shotgun (WGS) entry which is preliminary data.</text>
</comment>
<proteinExistence type="predicted"/>
<keyword evidence="4" id="KW-0503">Monooxygenase</keyword>
<evidence type="ECO:0000313" key="6">
    <source>
        <dbReference type="EMBL" id="GGM47965.1"/>
    </source>
</evidence>
<protein>
    <submittedName>
        <fullName evidence="6">Luciferase</fullName>
    </submittedName>
</protein>
<dbReference type="RefSeq" id="WP_189055988.1">
    <property type="nucleotide sequence ID" value="NZ_BMMK01000006.1"/>
</dbReference>
<dbReference type="InterPro" id="IPR036661">
    <property type="entry name" value="Luciferase-like_sf"/>
</dbReference>
<accession>A0A8J3CCZ7</accession>
<reference evidence="6" key="1">
    <citation type="journal article" date="2014" name="Int. J. Syst. Evol. Microbiol.">
        <title>Complete genome sequence of Corynebacterium casei LMG S-19264T (=DSM 44701T), isolated from a smear-ripened cheese.</title>
        <authorList>
            <consortium name="US DOE Joint Genome Institute (JGI-PGF)"/>
            <person name="Walter F."/>
            <person name="Albersmeier A."/>
            <person name="Kalinowski J."/>
            <person name="Ruckert C."/>
        </authorList>
    </citation>
    <scope>NUCLEOTIDE SEQUENCE</scope>
    <source>
        <strain evidence="6">CGMCC 4.5737</strain>
    </source>
</reference>
<keyword evidence="3" id="KW-0560">Oxidoreductase</keyword>
<evidence type="ECO:0000256" key="2">
    <source>
        <dbReference type="ARBA" id="ARBA00022643"/>
    </source>
</evidence>
<keyword evidence="1" id="KW-0285">Flavoprotein</keyword>
<dbReference type="InterPro" id="IPR011251">
    <property type="entry name" value="Luciferase-like_dom"/>
</dbReference>
<dbReference type="Proteomes" id="UP000637578">
    <property type="component" value="Unassembled WGS sequence"/>
</dbReference>
<dbReference type="GO" id="GO:0046306">
    <property type="term" value="P:alkanesulfonate catabolic process"/>
    <property type="evidence" value="ECO:0007669"/>
    <property type="project" value="TreeGrafter"/>
</dbReference>
<keyword evidence="2" id="KW-0288">FMN</keyword>
<evidence type="ECO:0000256" key="4">
    <source>
        <dbReference type="ARBA" id="ARBA00023033"/>
    </source>
</evidence>
<reference evidence="6" key="2">
    <citation type="submission" date="2020-09" db="EMBL/GenBank/DDBJ databases">
        <authorList>
            <person name="Sun Q."/>
            <person name="Zhou Y."/>
        </authorList>
    </citation>
    <scope>NUCLEOTIDE SEQUENCE</scope>
    <source>
        <strain evidence="6">CGMCC 4.5737</strain>
    </source>
</reference>
<evidence type="ECO:0000256" key="3">
    <source>
        <dbReference type="ARBA" id="ARBA00023002"/>
    </source>
</evidence>
<dbReference type="PANTHER" id="PTHR42847:SF4">
    <property type="entry name" value="ALKANESULFONATE MONOOXYGENASE-RELATED"/>
    <property type="match status" value="1"/>
</dbReference>
<organism evidence="6 7">
    <name type="scientific">Longimycelium tulufanense</name>
    <dbReference type="NCBI Taxonomy" id="907463"/>
    <lineage>
        <taxon>Bacteria</taxon>
        <taxon>Bacillati</taxon>
        <taxon>Actinomycetota</taxon>
        <taxon>Actinomycetes</taxon>
        <taxon>Pseudonocardiales</taxon>
        <taxon>Pseudonocardiaceae</taxon>
        <taxon>Longimycelium</taxon>
    </lineage>
</organism>
<feature type="domain" description="Luciferase-like" evidence="5">
    <location>
        <begin position="1"/>
        <end position="231"/>
    </location>
</feature>
<dbReference type="Gene3D" id="3.20.20.30">
    <property type="entry name" value="Luciferase-like domain"/>
    <property type="match status" value="1"/>
</dbReference>
<evidence type="ECO:0000313" key="7">
    <source>
        <dbReference type="Proteomes" id="UP000637578"/>
    </source>
</evidence>
<dbReference type="AlphaFoldDB" id="A0A8J3CCZ7"/>
<dbReference type="Pfam" id="PF00296">
    <property type="entry name" value="Bac_luciferase"/>
    <property type="match status" value="1"/>
</dbReference>